<dbReference type="OrthoDB" id="416119at2759"/>
<dbReference type="EMBL" id="SMMG02000002">
    <property type="protein sequence ID" value="KAA3483775.1"/>
    <property type="molecule type" value="Genomic_DNA"/>
</dbReference>
<evidence type="ECO:0000313" key="2">
    <source>
        <dbReference type="Proteomes" id="UP000325315"/>
    </source>
</evidence>
<sequence>MMEFWPSKGLRQGDPLSLYLFFSCSKGFSTLFNLASIEGRLLGNRVCRGWPSLTHLLFVDDSIVFGDVTIKEASFLNLLEQVQQQIKNILGVCVTANHECNLGLPFMTGREKKIVMTRFFGVRKPSLRLYPLNQAVGKVLIEKL</sequence>
<proteinExistence type="predicted"/>
<accession>A0A5B6WS79</accession>
<name>A0A5B6WS79_9ROSI</name>
<dbReference type="AlphaFoldDB" id="A0A5B6WS79"/>
<organism evidence="1 2">
    <name type="scientific">Gossypium australe</name>
    <dbReference type="NCBI Taxonomy" id="47621"/>
    <lineage>
        <taxon>Eukaryota</taxon>
        <taxon>Viridiplantae</taxon>
        <taxon>Streptophyta</taxon>
        <taxon>Embryophyta</taxon>
        <taxon>Tracheophyta</taxon>
        <taxon>Spermatophyta</taxon>
        <taxon>Magnoliopsida</taxon>
        <taxon>eudicotyledons</taxon>
        <taxon>Gunneridae</taxon>
        <taxon>Pentapetalae</taxon>
        <taxon>rosids</taxon>
        <taxon>malvids</taxon>
        <taxon>Malvales</taxon>
        <taxon>Malvaceae</taxon>
        <taxon>Malvoideae</taxon>
        <taxon>Gossypium</taxon>
    </lineage>
</organism>
<gene>
    <name evidence="1" type="ORF">EPI10_005917</name>
</gene>
<dbReference type="GO" id="GO:0003964">
    <property type="term" value="F:RNA-directed DNA polymerase activity"/>
    <property type="evidence" value="ECO:0007669"/>
    <property type="project" value="UniProtKB-KW"/>
</dbReference>
<evidence type="ECO:0000313" key="1">
    <source>
        <dbReference type="EMBL" id="KAA3483775.1"/>
    </source>
</evidence>
<protein>
    <submittedName>
        <fullName evidence="1">Reverse transcriptase</fullName>
    </submittedName>
</protein>
<keyword evidence="1" id="KW-0548">Nucleotidyltransferase</keyword>
<dbReference type="Proteomes" id="UP000325315">
    <property type="component" value="Unassembled WGS sequence"/>
</dbReference>
<keyword evidence="1" id="KW-0808">Transferase</keyword>
<keyword evidence="1" id="KW-0695">RNA-directed DNA polymerase</keyword>
<keyword evidence="2" id="KW-1185">Reference proteome</keyword>
<comment type="caution">
    <text evidence="1">The sequence shown here is derived from an EMBL/GenBank/DDBJ whole genome shotgun (WGS) entry which is preliminary data.</text>
</comment>
<reference evidence="2" key="1">
    <citation type="journal article" date="2019" name="Plant Biotechnol. J.">
        <title>Genome sequencing of the Australian wild diploid species Gossypium australe highlights disease resistance and delayed gland morphogenesis.</title>
        <authorList>
            <person name="Cai Y."/>
            <person name="Cai X."/>
            <person name="Wang Q."/>
            <person name="Wang P."/>
            <person name="Zhang Y."/>
            <person name="Cai C."/>
            <person name="Xu Y."/>
            <person name="Wang K."/>
            <person name="Zhou Z."/>
            <person name="Wang C."/>
            <person name="Geng S."/>
            <person name="Li B."/>
            <person name="Dong Q."/>
            <person name="Hou Y."/>
            <person name="Wang H."/>
            <person name="Ai P."/>
            <person name="Liu Z."/>
            <person name="Yi F."/>
            <person name="Sun M."/>
            <person name="An G."/>
            <person name="Cheng J."/>
            <person name="Zhang Y."/>
            <person name="Shi Q."/>
            <person name="Xie Y."/>
            <person name="Shi X."/>
            <person name="Chang Y."/>
            <person name="Huang F."/>
            <person name="Chen Y."/>
            <person name="Hong S."/>
            <person name="Mi L."/>
            <person name="Sun Q."/>
            <person name="Zhang L."/>
            <person name="Zhou B."/>
            <person name="Peng R."/>
            <person name="Zhang X."/>
            <person name="Liu F."/>
        </authorList>
    </citation>
    <scope>NUCLEOTIDE SEQUENCE [LARGE SCALE GENOMIC DNA]</scope>
    <source>
        <strain evidence="2">cv. PA1801</strain>
    </source>
</reference>